<dbReference type="CDD" id="cd02440">
    <property type="entry name" value="AdoMet_MTases"/>
    <property type="match status" value="1"/>
</dbReference>
<evidence type="ECO:0000313" key="2">
    <source>
        <dbReference type="Proteomes" id="UP000494108"/>
    </source>
</evidence>
<dbReference type="PANTHER" id="PTHR43861">
    <property type="entry name" value="TRANS-ACONITATE 2-METHYLTRANSFERASE-RELATED"/>
    <property type="match status" value="1"/>
</dbReference>
<dbReference type="AlphaFoldDB" id="A0A6S6ZPW3"/>
<gene>
    <name evidence="1" type="ORF">LMG3431_04700</name>
</gene>
<dbReference type="RefSeq" id="WP_175176993.1">
    <property type="nucleotide sequence ID" value="NZ_CADIJX010000007.1"/>
</dbReference>
<dbReference type="Proteomes" id="UP000494108">
    <property type="component" value="Unassembled WGS sequence"/>
</dbReference>
<dbReference type="InterPro" id="IPR029063">
    <property type="entry name" value="SAM-dependent_MTases_sf"/>
</dbReference>
<evidence type="ECO:0000313" key="1">
    <source>
        <dbReference type="EMBL" id="CAB3687729.1"/>
    </source>
</evidence>
<sequence length="221" mass="25465">MDDVNLAELYRNRFAKEILPRKNAIWRVICRSFLQKYVKKTDCVVDVACGYGEFINNIDARKKVAIDLNPDTQDFLGNDIIFYQCPATALSDVIQADADVIFTSNFLEHLPNKQVLDQFIEQVHASLRPGGIYIIIGPNLRYLPGAYWDYYDHHLGLTHLSLMEALQLKGLEVEICVGKFLPYTIQSALPTHPFLVWLYLKLPFAWKVLGKQFFIVARKRI</sequence>
<accession>A0A6S6ZPW3</accession>
<protein>
    <submittedName>
        <fullName evidence="1">Uncharacterized protein</fullName>
    </submittedName>
</protein>
<organism evidence="1 2">
    <name type="scientific">Achromobacter pestifer</name>
    <dbReference type="NCBI Taxonomy" id="1353889"/>
    <lineage>
        <taxon>Bacteria</taxon>
        <taxon>Pseudomonadati</taxon>
        <taxon>Pseudomonadota</taxon>
        <taxon>Betaproteobacteria</taxon>
        <taxon>Burkholderiales</taxon>
        <taxon>Alcaligenaceae</taxon>
        <taxon>Achromobacter</taxon>
    </lineage>
</organism>
<keyword evidence="2" id="KW-1185">Reference proteome</keyword>
<dbReference type="SUPFAM" id="SSF53335">
    <property type="entry name" value="S-adenosyl-L-methionine-dependent methyltransferases"/>
    <property type="match status" value="1"/>
</dbReference>
<dbReference type="Gene3D" id="3.40.50.150">
    <property type="entry name" value="Vaccinia Virus protein VP39"/>
    <property type="match status" value="1"/>
</dbReference>
<name>A0A6S6ZPW3_9BURK</name>
<proteinExistence type="predicted"/>
<dbReference type="Pfam" id="PF13489">
    <property type="entry name" value="Methyltransf_23"/>
    <property type="match status" value="1"/>
</dbReference>
<reference evidence="1 2" key="1">
    <citation type="submission" date="2020-04" db="EMBL/GenBank/DDBJ databases">
        <authorList>
            <person name="De Canck E."/>
        </authorList>
    </citation>
    <scope>NUCLEOTIDE SEQUENCE [LARGE SCALE GENOMIC DNA]</scope>
    <source>
        <strain evidence="1 2">LMG 3431</strain>
    </source>
</reference>
<dbReference type="EMBL" id="CADIJX010000007">
    <property type="protein sequence ID" value="CAB3687729.1"/>
    <property type="molecule type" value="Genomic_DNA"/>
</dbReference>